<dbReference type="SMART" id="SM00530">
    <property type="entry name" value="HTH_XRE"/>
    <property type="match status" value="1"/>
</dbReference>
<evidence type="ECO:0000313" key="3">
    <source>
        <dbReference type="EMBL" id="MEL0565081.1"/>
    </source>
</evidence>
<gene>
    <name evidence="3" type="ORF">AAC431_03965</name>
    <name evidence="2" type="ORF">F6H94_03260</name>
</gene>
<dbReference type="KEGG" id="lje:BUE77_07095"/>
<dbReference type="SUPFAM" id="SSF47413">
    <property type="entry name" value="lambda repressor-like DNA-binding domains"/>
    <property type="match status" value="1"/>
</dbReference>
<dbReference type="GeneID" id="31743481"/>
<evidence type="ECO:0000313" key="2">
    <source>
        <dbReference type="EMBL" id="KAA9323229.1"/>
    </source>
</evidence>
<reference evidence="3 5" key="2">
    <citation type="submission" date="2024-04" db="EMBL/GenBank/DDBJ databases">
        <title>Three lactobacilli isolated from voided urine samples from females with type 2 diabetes.</title>
        <authorList>
            <person name="Kula A."/>
            <person name="Stegman N."/>
            <person name="Putonti C."/>
        </authorList>
    </citation>
    <scope>NUCLEOTIDE SEQUENCE [LARGE SCALE GENOMIC DNA]</scope>
    <source>
        <strain evidence="3 5">1855</strain>
    </source>
</reference>
<protein>
    <submittedName>
        <fullName evidence="2">Helix-turn-helix transcriptional regulator</fullName>
    </submittedName>
</protein>
<dbReference type="InterPro" id="IPR001387">
    <property type="entry name" value="Cro/C1-type_HTH"/>
</dbReference>
<dbReference type="AlphaFoldDB" id="A0A5N1ID83"/>
<dbReference type="InterPro" id="IPR010057">
    <property type="entry name" value="Transcription_activator_Rgg_C"/>
</dbReference>
<dbReference type="Pfam" id="PF01381">
    <property type="entry name" value="HTH_3"/>
    <property type="match status" value="1"/>
</dbReference>
<proteinExistence type="predicted"/>
<dbReference type="EMBL" id="VYWW01000010">
    <property type="protein sequence ID" value="KAA9323229.1"/>
    <property type="molecule type" value="Genomic_DNA"/>
</dbReference>
<accession>A0A5N1ID83</accession>
<dbReference type="CDD" id="cd00093">
    <property type="entry name" value="HTH_XRE"/>
    <property type="match status" value="1"/>
</dbReference>
<evidence type="ECO:0000313" key="4">
    <source>
        <dbReference type="Proteomes" id="UP000327236"/>
    </source>
</evidence>
<evidence type="ECO:0000259" key="1">
    <source>
        <dbReference type="PROSITE" id="PS50943"/>
    </source>
</evidence>
<dbReference type="Pfam" id="PF21259">
    <property type="entry name" value="Rgg_C"/>
    <property type="match status" value="1"/>
</dbReference>
<keyword evidence="5" id="KW-1185">Reference proteome</keyword>
<dbReference type="Proteomes" id="UP000327236">
    <property type="component" value="Unassembled WGS sequence"/>
</dbReference>
<dbReference type="PANTHER" id="PTHR37038:SF12">
    <property type="entry name" value="TRANSCRIPTIONAL REGULATOR"/>
    <property type="match status" value="1"/>
</dbReference>
<dbReference type="PANTHER" id="PTHR37038">
    <property type="entry name" value="TRANSCRIPTIONAL REGULATOR-RELATED"/>
    <property type="match status" value="1"/>
</dbReference>
<organism evidence="2 4">
    <name type="scientific">Lactobacillus jensenii</name>
    <dbReference type="NCBI Taxonomy" id="109790"/>
    <lineage>
        <taxon>Bacteria</taxon>
        <taxon>Bacillati</taxon>
        <taxon>Bacillota</taxon>
        <taxon>Bacilli</taxon>
        <taxon>Lactobacillales</taxon>
        <taxon>Lactobacillaceae</taxon>
        <taxon>Lactobacillus</taxon>
    </lineage>
</organism>
<dbReference type="InterPro" id="IPR010982">
    <property type="entry name" value="Lambda_DNA-bd_dom_sf"/>
</dbReference>
<dbReference type="RefSeq" id="WP_006588231.1">
    <property type="nucleotide sequence ID" value="NZ_CATOUV010000001.1"/>
</dbReference>
<evidence type="ECO:0000313" key="5">
    <source>
        <dbReference type="Proteomes" id="UP001385848"/>
    </source>
</evidence>
<dbReference type="EMBL" id="JBBVUL010000006">
    <property type="protein sequence ID" value="MEL0565081.1"/>
    <property type="molecule type" value="Genomic_DNA"/>
</dbReference>
<dbReference type="InterPro" id="IPR053163">
    <property type="entry name" value="HTH-type_regulator_Rgg"/>
</dbReference>
<name>A0A5N1ID83_LACJE</name>
<dbReference type="Gene3D" id="1.10.260.40">
    <property type="entry name" value="lambda repressor-like DNA-binding domains"/>
    <property type="match status" value="1"/>
</dbReference>
<sequence length="278" mass="32020">MEIGEALKITRKKLNLSQSEMAGDVLTKSYYSKIERGIHEINAQDLIDILNLHGIRIQDFFEEFNFEKNTFGKSNFDNLHRLVGNAYYQKDTDGLLKVIDAIDKFPNSQNNRLARGLRVEAKLLYQGLKYGPEKIDDETIKEVKQLMFNSDNWDELSLNLLSISIPVLKIEELNSIIGSLISKKAPSATSIRAKEIISSILINFLDKAYKSSFLKGKSITLAFKWLEQVDPSLKNYCFLKIYTNYYHALLSGEKNKTQRIREFLDDNGMEDLTRYLAR</sequence>
<dbReference type="GO" id="GO:0003677">
    <property type="term" value="F:DNA binding"/>
    <property type="evidence" value="ECO:0007669"/>
    <property type="project" value="InterPro"/>
</dbReference>
<reference evidence="2 4" key="1">
    <citation type="submission" date="2019-09" db="EMBL/GenBank/DDBJ databases">
        <title>Draft genome sequence assemblies of isolates from the urinary tract.</title>
        <authorList>
            <person name="Mores C.R."/>
            <person name="Putonti C."/>
            <person name="Wolfe A.J."/>
        </authorList>
    </citation>
    <scope>NUCLEOTIDE SEQUENCE [LARGE SCALE GENOMIC DNA]</scope>
    <source>
        <strain evidence="2 4">UMB246</strain>
    </source>
</reference>
<dbReference type="PROSITE" id="PS50943">
    <property type="entry name" value="HTH_CROC1"/>
    <property type="match status" value="1"/>
</dbReference>
<comment type="caution">
    <text evidence="2">The sequence shown here is derived from an EMBL/GenBank/DDBJ whole genome shotgun (WGS) entry which is preliminary data.</text>
</comment>
<dbReference type="Proteomes" id="UP001385848">
    <property type="component" value="Unassembled WGS sequence"/>
</dbReference>
<feature type="domain" description="HTH cro/C1-type" evidence="1">
    <location>
        <begin position="7"/>
        <end position="60"/>
    </location>
</feature>
<dbReference type="OrthoDB" id="2315239at2"/>